<dbReference type="GO" id="GO:0004364">
    <property type="term" value="F:glutathione transferase activity"/>
    <property type="evidence" value="ECO:0007669"/>
    <property type="project" value="TreeGrafter"/>
</dbReference>
<protein>
    <recommendedName>
        <fullName evidence="1">GST N-terminal domain-containing protein</fullName>
    </recommendedName>
</protein>
<comment type="caution">
    <text evidence="2">The sequence shown here is derived from an EMBL/GenBank/DDBJ whole genome shotgun (WGS) entry which is preliminary data.</text>
</comment>
<evidence type="ECO:0000313" key="2">
    <source>
        <dbReference type="EMBL" id="KST62985.1"/>
    </source>
</evidence>
<dbReference type="SUPFAM" id="SSF47616">
    <property type="entry name" value="GST C-terminal domain-like"/>
    <property type="match status" value="1"/>
</dbReference>
<dbReference type="EMBL" id="LMTZ01000146">
    <property type="protein sequence ID" value="KST62985.1"/>
    <property type="molecule type" value="Genomic_DNA"/>
</dbReference>
<dbReference type="GO" id="GO:0016034">
    <property type="term" value="F:maleylacetoacetate isomerase activity"/>
    <property type="evidence" value="ECO:0007669"/>
    <property type="project" value="TreeGrafter"/>
</dbReference>
<evidence type="ECO:0000259" key="1">
    <source>
        <dbReference type="PROSITE" id="PS50404"/>
    </source>
</evidence>
<organism evidence="2 3">
    <name type="scientific">Mastigocoleus testarum BC008</name>
    <dbReference type="NCBI Taxonomy" id="371196"/>
    <lineage>
        <taxon>Bacteria</taxon>
        <taxon>Bacillati</taxon>
        <taxon>Cyanobacteriota</taxon>
        <taxon>Cyanophyceae</taxon>
        <taxon>Nostocales</taxon>
        <taxon>Hapalosiphonaceae</taxon>
        <taxon>Mastigocoleus</taxon>
    </lineage>
</organism>
<dbReference type="GO" id="GO:0006559">
    <property type="term" value="P:L-phenylalanine catabolic process"/>
    <property type="evidence" value="ECO:0007669"/>
    <property type="project" value="TreeGrafter"/>
</dbReference>
<dbReference type="Pfam" id="PF13417">
    <property type="entry name" value="GST_N_3"/>
    <property type="match status" value="1"/>
</dbReference>
<dbReference type="InterPro" id="IPR036249">
    <property type="entry name" value="Thioredoxin-like_sf"/>
</dbReference>
<dbReference type="InterPro" id="IPR004045">
    <property type="entry name" value="Glutathione_S-Trfase_N"/>
</dbReference>
<keyword evidence="3" id="KW-1185">Reference proteome</keyword>
<dbReference type="RefSeq" id="WP_027841700.1">
    <property type="nucleotide sequence ID" value="NZ_LMTZ01000146.1"/>
</dbReference>
<dbReference type="SFLD" id="SFLDS00019">
    <property type="entry name" value="Glutathione_Transferase_(cytos"/>
    <property type="match status" value="1"/>
</dbReference>
<feature type="domain" description="GST N-terminal" evidence="1">
    <location>
        <begin position="8"/>
        <end position="84"/>
    </location>
</feature>
<dbReference type="SUPFAM" id="SSF52833">
    <property type="entry name" value="Thioredoxin-like"/>
    <property type="match status" value="1"/>
</dbReference>
<dbReference type="InterPro" id="IPR040079">
    <property type="entry name" value="Glutathione_S-Trfase"/>
</dbReference>
<gene>
    <name evidence="2" type="ORF">BC008_11765</name>
</gene>
<dbReference type="PANTHER" id="PTHR42673:SF4">
    <property type="entry name" value="MALEYLACETOACETATE ISOMERASE"/>
    <property type="match status" value="1"/>
</dbReference>
<sequence length="233" mass="27088">MVLKLYDLAGAEDNIRFSPYCWRVKMALKHKGLEFEGIPWRYVEKEVIAFSKQIAVPVLVDDNKTIVDSWDIACYLESNYSQQPSLFGGKFAESEALFIKFWCETQIDPIIFKIVVLDVFEKLHEKDKDYFRKSREAKLGKTLEEFAQPNRDSVQALNQALQPLRKTLKFQPYLGGDEANFADYIIFASFMWIASISSTKILERDDSIYIWRERLLNSFDGYAYNAIKASDNL</sequence>
<dbReference type="OrthoDB" id="508035at2"/>
<dbReference type="AlphaFoldDB" id="A0A0V7ZER4"/>
<reference evidence="2 3" key="1">
    <citation type="journal article" date="2015" name="Genome Announc.">
        <title>Draft Genome of the Euendolithic (true boring) Cyanobacterium Mastigocoleus testarum strain BC008.</title>
        <authorList>
            <person name="Guida B.S."/>
            <person name="Garcia-Pichel F."/>
        </authorList>
    </citation>
    <scope>NUCLEOTIDE SEQUENCE [LARGE SCALE GENOMIC DNA]</scope>
    <source>
        <strain evidence="2 3">BC008</strain>
    </source>
</reference>
<dbReference type="PROSITE" id="PS50404">
    <property type="entry name" value="GST_NTER"/>
    <property type="match status" value="1"/>
</dbReference>
<accession>A0A0V7ZER4</accession>
<dbReference type="PANTHER" id="PTHR42673">
    <property type="entry name" value="MALEYLACETOACETATE ISOMERASE"/>
    <property type="match status" value="1"/>
</dbReference>
<name>A0A0V7ZER4_9CYAN</name>
<dbReference type="Gene3D" id="1.20.1050.10">
    <property type="match status" value="1"/>
</dbReference>
<proteinExistence type="predicted"/>
<evidence type="ECO:0000313" key="3">
    <source>
        <dbReference type="Proteomes" id="UP000053372"/>
    </source>
</evidence>
<dbReference type="Proteomes" id="UP000053372">
    <property type="component" value="Unassembled WGS sequence"/>
</dbReference>
<dbReference type="Pfam" id="PF22041">
    <property type="entry name" value="GST_C_7"/>
    <property type="match status" value="1"/>
</dbReference>
<dbReference type="GO" id="GO:0006749">
    <property type="term" value="P:glutathione metabolic process"/>
    <property type="evidence" value="ECO:0007669"/>
    <property type="project" value="TreeGrafter"/>
</dbReference>
<dbReference type="InterPro" id="IPR054416">
    <property type="entry name" value="GST_UstS-like_C"/>
</dbReference>
<dbReference type="Gene3D" id="3.40.30.10">
    <property type="entry name" value="Glutaredoxin"/>
    <property type="match status" value="1"/>
</dbReference>
<dbReference type="InterPro" id="IPR036282">
    <property type="entry name" value="Glutathione-S-Trfase_C_sf"/>
</dbReference>